<evidence type="ECO:0000256" key="1">
    <source>
        <dbReference type="SAM" id="MobiDB-lite"/>
    </source>
</evidence>
<feature type="region of interest" description="Disordered" evidence="1">
    <location>
        <begin position="202"/>
        <end position="293"/>
    </location>
</feature>
<feature type="compositionally biased region" description="Pro residues" evidence="1">
    <location>
        <begin position="208"/>
        <end position="225"/>
    </location>
</feature>
<feature type="compositionally biased region" description="Basic and acidic residues" evidence="1">
    <location>
        <begin position="647"/>
        <end position="681"/>
    </location>
</feature>
<feature type="region of interest" description="Disordered" evidence="1">
    <location>
        <begin position="541"/>
        <end position="692"/>
    </location>
</feature>
<feature type="compositionally biased region" description="Polar residues" evidence="1">
    <location>
        <begin position="1"/>
        <end position="20"/>
    </location>
</feature>
<protein>
    <submittedName>
        <fullName evidence="2">Uncharacterized protein</fullName>
    </submittedName>
</protein>
<dbReference type="AlphaFoldDB" id="A0A8H6XGW5"/>
<feature type="region of interest" description="Disordered" evidence="1">
    <location>
        <begin position="1"/>
        <end position="73"/>
    </location>
</feature>
<feature type="region of interest" description="Disordered" evidence="1">
    <location>
        <begin position="305"/>
        <end position="521"/>
    </location>
</feature>
<keyword evidence="3" id="KW-1185">Reference proteome</keyword>
<accession>A0A8H6XGW5</accession>
<dbReference type="EMBL" id="JACAZH010000028">
    <property type="protein sequence ID" value="KAF7340928.1"/>
    <property type="molecule type" value="Genomic_DNA"/>
</dbReference>
<proteinExistence type="predicted"/>
<evidence type="ECO:0000313" key="3">
    <source>
        <dbReference type="Proteomes" id="UP000623467"/>
    </source>
</evidence>
<dbReference type="PRINTS" id="PR01217">
    <property type="entry name" value="PRICHEXTENSN"/>
</dbReference>
<feature type="compositionally biased region" description="Basic and acidic residues" evidence="1">
    <location>
        <begin position="554"/>
        <end position="581"/>
    </location>
</feature>
<feature type="compositionally biased region" description="Pro residues" evidence="1">
    <location>
        <begin position="332"/>
        <end position="387"/>
    </location>
</feature>
<dbReference type="Proteomes" id="UP000623467">
    <property type="component" value="Unassembled WGS sequence"/>
</dbReference>
<feature type="compositionally biased region" description="Pro residues" evidence="1">
    <location>
        <begin position="409"/>
        <end position="465"/>
    </location>
</feature>
<organism evidence="2 3">
    <name type="scientific">Mycena sanguinolenta</name>
    <dbReference type="NCBI Taxonomy" id="230812"/>
    <lineage>
        <taxon>Eukaryota</taxon>
        <taxon>Fungi</taxon>
        <taxon>Dikarya</taxon>
        <taxon>Basidiomycota</taxon>
        <taxon>Agaricomycotina</taxon>
        <taxon>Agaricomycetes</taxon>
        <taxon>Agaricomycetidae</taxon>
        <taxon>Agaricales</taxon>
        <taxon>Marasmiineae</taxon>
        <taxon>Mycenaceae</taxon>
        <taxon>Mycena</taxon>
    </lineage>
</organism>
<feature type="compositionally biased region" description="Pro residues" evidence="1">
    <location>
        <begin position="260"/>
        <end position="289"/>
    </location>
</feature>
<sequence>MRALNPTASTSDSSNSQPVQDASIALQQPKVGKNGLTKKPTKKELKAAKAVKRAQGASAEASRTTTTPLKSTSAGDIVAKTGVDGGEGFDDADSILDGLMPFDSNGDTNMPLDQNDIPIDPVLCGGPAAVAVPNVIPIDPVLCGAVPNVVPNLKPELAPLPLEQHISPLVQAFGAVGLTAAIPSYRGLESTMRDFVYRPNDTPAATPRFPPWPVQVPSPRAPPSPEAANLPAAATLGPGVSPARTPLSQALATTPVRTPFAPPAATPPAHTPPASTPPARTPASRPAPTPTARLPFAVPAATLLANMPPASTPPVRTPAARPAPTPTAHTPSAPPATTPPAQTPPASTPPTPPARTSPAPPAPTPPARTPPAPTPPAGAPAARPVPTPTVYTPSALPATTLPAQMSPASTPPTPPARTSPAPPAPTPPARTPPAPSPPARTPPAPPASSPPAHIPPGPSQTPCPLPVLSAEAFPQSRTPCNPPKAPKVSANTRGGGGSRGRGGGRARGGGMRGGLRGGRRAETARDVGYTWLQTYDDDGNAVALPLDTPLPGPSREEVQRIRGMEKERDEAEAAAREDAAWRKSLVHNPAGGADLVILPPPKTRKRDGEDTSLELPEGSKRVRRPAASREMPIPLSARPVPGAADARQAELDADLLRRLQDGKQGKETKKRKCKDDAERNSENVAPVAKKRK</sequence>
<gene>
    <name evidence="2" type="ORF">MSAN_02077800</name>
</gene>
<comment type="caution">
    <text evidence="2">The sequence shown here is derived from an EMBL/GenBank/DDBJ whole genome shotgun (WGS) entry which is preliminary data.</text>
</comment>
<evidence type="ECO:0000313" key="2">
    <source>
        <dbReference type="EMBL" id="KAF7340928.1"/>
    </source>
</evidence>
<name>A0A8H6XGW5_9AGAR</name>
<feature type="compositionally biased region" description="Pro residues" evidence="1">
    <location>
        <begin position="310"/>
        <end position="325"/>
    </location>
</feature>
<feature type="compositionally biased region" description="Polar residues" evidence="1">
    <location>
        <begin position="61"/>
        <end position="73"/>
    </location>
</feature>
<feature type="compositionally biased region" description="Gly residues" evidence="1">
    <location>
        <begin position="493"/>
        <end position="516"/>
    </location>
</feature>
<dbReference type="OrthoDB" id="3069486at2759"/>
<reference evidence="2" key="1">
    <citation type="submission" date="2020-05" db="EMBL/GenBank/DDBJ databases">
        <title>Mycena genomes resolve the evolution of fungal bioluminescence.</title>
        <authorList>
            <person name="Tsai I.J."/>
        </authorList>
    </citation>
    <scope>NUCLEOTIDE SEQUENCE</scope>
    <source>
        <strain evidence="2">160909Yilan</strain>
    </source>
</reference>